<organism evidence="2 3">
    <name type="scientific">Lapidilactobacillus achengensis</name>
    <dbReference type="NCBI Taxonomy" id="2486000"/>
    <lineage>
        <taxon>Bacteria</taxon>
        <taxon>Bacillati</taxon>
        <taxon>Bacillota</taxon>
        <taxon>Bacilli</taxon>
        <taxon>Lactobacillales</taxon>
        <taxon>Lactobacillaceae</taxon>
        <taxon>Lapidilactobacillus</taxon>
    </lineage>
</organism>
<comment type="caution">
    <text evidence="2">The sequence shown here is derived from an EMBL/GenBank/DDBJ whole genome shotgun (WGS) entry which is preliminary data.</text>
</comment>
<protein>
    <recommendedName>
        <fullName evidence="4">DUF3784 domain-containing protein</fullName>
    </recommendedName>
</protein>
<accession>A0ABW1USV3</accession>
<keyword evidence="1" id="KW-0472">Membrane</keyword>
<dbReference type="EMBL" id="JBHSSM010000029">
    <property type="protein sequence ID" value="MFC6316281.1"/>
    <property type="molecule type" value="Genomic_DNA"/>
</dbReference>
<name>A0ABW1USV3_9LACO</name>
<sequence>MQIVLYVAMLIFIALLLLLAVYLLSHLSKDFLIYKPDSSPRIRKAMLITGILLLVISAAGLVILFTASAKSNLITLVGASIVVAGFALSLTLGND</sequence>
<keyword evidence="1" id="KW-0812">Transmembrane</keyword>
<evidence type="ECO:0000313" key="3">
    <source>
        <dbReference type="Proteomes" id="UP001596310"/>
    </source>
</evidence>
<proteinExistence type="predicted"/>
<keyword evidence="3" id="KW-1185">Reference proteome</keyword>
<dbReference type="RefSeq" id="WP_225422174.1">
    <property type="nucleotide sequence ID" value="NZ_JBHSSM010000029.1"/>
</dbReference>
<reference evidence="3" key="1">
    <citation type="journal article" date="2019" name="Int. J. Syst. Evol. Microbiol.">
        <title>The Global Catalogue of Microorganisms (GCM) 10K type strain sequencing project: providing services to taxonomists for standard genome sequencing and annotation.</title>
        <authorList>
            <consortium name="The Broad Institute Genomics Platform"/>
            <consortium name="The Broad Institute Genome Sequencing Center for Infectious Disease"/>
            <person name="Wu L."/>
            <person name="Ma J."/>
        </authorList>
    </citation>
    <scope>NUCLEOTIDE SEQUENCE [LARGE SCALE GENOMIC DNA]</scope>
    <source>
        <strain evidence="3">CCM 8897</strain>
    </source>
</reference>
<evidence type="ECO:0008006" key="4">
    <source>
        <dbReference type="Google" id="ProtNLM"/>
    </source>
</evidence>
<feature type="transmembrane region" description="Helical" evidence="1">
    <location>
        <begin position="73"/>
        <end position="93"/>
    </location>
</feature>
<dbReference type="Proteomes" id="UP001596310">
    <property type="component" value="Unassembled WGS sequence"/>
</dbReference>
<feature type="transmembrane region" description="Helical" evidence="1">
    <location>
        <begin position="6"/>
        <end position="24"/>
    </location>
</feature>
<feature type="transmembrane region" description="Helical" evidence="1">
    <location>
        <begin position="45"/>
        <end position="67"/>
    </location>
</feature>
<evidence type="ECO:0000313" key="2">
    <source>
        <dbReference type="EMBL" id="MFC6316281.1"/>
    </source>
</evidence>
<keyword evidence="1" id="KW-1133">Transmembrane helix</keyword>
<gene>
    <name evidence="2" type="ORF">ACFQHW_11980</name>
</gene>
<evidence type="ECO:0000256" key="1">
    <source>
        <dbReference type="SAM" id="Phobius"/>
    </source>
</evidence>